<proteinExistence type="predicted"/>
<reference evidence="1 2" key="1">
    <citation type="submission" date="2024-11" db="EMBL/GenBank/DDBJ databases">
        <title>Chromosome-level genome assembly of Eucalyptus globulus Labill. provides insights into its genome evolution.</title>
        <authorList>
            <person name="Li X."/>
        </authorList>
    </citation>
    <scope>NUCLEOTIDE SEQUENCE [LARGE SCALE GENOMIC DNA]</scope>
    <source>
        <strain evidence="1">CL2024</strain>
        <tissue evidence="1">Fresh tender leaves</tissue>
    </source>
</reference>
<dbReference type="Proteomes" id="UP001634007">
    <property type="component" value="Unassembled WGS sequence"/>
</dbReference>
<organism evidence="1 2">
    <name type="scientific">Eucalyptus globulus</name>
    <name type="common">Tasmanian blue gum</name>
    <dbReference type="NCBI Taxonomy" id="34317"/>
    <lineage>
        <taxon>Eukaryota</taxon>
        <taxon>Viridiplantae</taxon>
        <taxon>Streptophyta</taxon>
        <taxon>Embryophyta</taxon>
        <taxon>Tracheophyta</taxon>
        <taxon>Spermatophyta</taxon>
        <taxon>Magnoliopsida</taxon>
        <taxon>eudicotyledons</taxon>
        <taxon>Gunneridae</taxon>
        <taxon>Pentapetalae</taxon>
        <taxon>rosids</taxon>
        <taxon>malvids</taxon>
        <taxon>Myrtales</taxon>
        <taxon>Myrtaceae</taxon>
        <taxon>Myrtoideae</taxon>
        <taxon>Eucalypteae</taxon>
        <taxon>Eucalyptus</taxon>
    </lineage>
</organism>
<comment type="caution">
    <text evidence="1">The sequence shown here is derived from an EMBL/GenBank/DDBJ whole genome shotgun (WGS) entry which is preliminary data.</text>
</comment>
<name>A0ABD3KND5_EUCGL</name>
<evidence type="ECO:0000313" key="1">
    <source>
        <dbReference type="EMBL" id="KAL3741364.1"/>
    </source>
</evidence>
<keyword evidence="2" id="KW-1185">Reference proteome</keyword>
<gene>
    <name evidence="1" type="ORF">ACJRO7_016927</name>
</gene>
<accession>A0ABD3KND5</accession>
<protein>
    <submittedName>
        <fullName evidence="1">Uncharacterized protein</fullName>
    </submittedName>
</protein>
<evidence type="ECO:0000313" key="2">
    <source>
        <dbReference type="Proteomes" id="UP001634007"/>
    </source>
</evidence>
<dbReference type="AlphaFoldDB" id="A0ABD3KND5"/>
<sequence length="92" mass="10251">MIELALEHYYGCFSHFKLDGSATMSSSTALSMPDPVELDVVRDLVCLEATEVQPLRACRPWSTLQIWSCCLWLSRIIGVVTATATACRVEQQ</sequence>
<dbReference type="EMBL" id="JBJKBG010000004">
    <property type="protein sequence ID" value="KAL3741364.1"/>
    <property type="molecule type" value="Genomic_DNA"/>
</dbReference>